<keyword evidence="11" id="KW-1185">Reference proteome</keyword>
<organism evidence="10 11">
    <name type="scientific">Comamonas antarctica</name>
    <dbReference type="NCBI Taxonomy" id="2743470"/>
    <lineage>
        <taxon>Bacteria</taxon>
        <taxon>Pseudomonadati</taxon>
        <taxon>Pseudomonadota</taxon>
        <taxon>Betaproteobacteria</taxon>
        <taxon>Burkholderiales</taxon>
        <taxon>Comamonadaceae</taxon>
        <taxon>Comamonas</taxon>
    </lineage>
</organism>
<evidence type="ECO:0000256" key="5">
    <source>
        <dbReference type="ARBA" id="ARBA00022519"/>
    </source>
</evidence>
<evidence type="ECO:0000256" key="1">
    <source>
        <dbReference type="ARBA" id="ARBA00004377"/>
    </source>
</evidence>
<comment type="subcellular location">
    <subcellularLocation>
        <location evidence="1">Cell inner membrane</location>
        <topology evidence="1">Single-pass membrane protein</topology>
    </subcellularLocation>
</comment>
<evidence type="ECO:0000256" key="9">
    <source>
        <dbReference type="ARBA" id="ARBA00023136"/>
    </source>
</evidence>
<dbReference type="EMBL" id="CP054840">
    <property type="protein sequence ID" value="QKV54341.1"/>
    <property type="molecule type" value="Genomic_DNA"/>
</dbReference>
<evidence type="ECO:0000256" key="7">
    <source>
        <dbReference type="ARBA" id="ARBA00022927"/>
    </source>
</evidence>
<proteinExistence type="inferred from homology"/>
<dbReference type="InterPro" id="IPR007690">
    <property type="entry name" value="T2SS_GspM"/>
</dbReference>
<evidence type="ECO:0000256" key="3">
    <source>
        <dbReference type="ARBA" id="ARBA00022448"/>
    </source>
</evidence>
<dbReference type="GO" id="GO:0005886">
    <property type="term" value="C:plasma membrane"/>
    <property type="evidence" value="ECO:0007669"/>
    <property type="project" value="UniProtKB-SubCell"/>
</dbReference>
<keyword evidence="6" id="KW-0812">Transmembrane</keyword>
<gene>
    <name evidence="10" type="ORF">HUK68_16295</name>
</gene>
<reference evidence="10 11" key="1">
    <citation type="submission" date="2020-06" db="EMBL/GenBank/DDBJ databases">
        <title>Acidovorax antarctica sp. nov., isolated from Corinth ice sheet soil, Antarctic Fields Peninsula.</title>
        <authorList>
            <person name="Xu Q."/>
            <person name="Peng F."/>
        </authorList>
    </citation>
    <scope>NUCLEOTIDE SEQUENCE [LARGE SCALE GENOMIC DNA]</scope>
    <source>
        <strain evidence="10 11">16-35-5</strain>
    </source>
</reference>
<dbReference type="RefSeq" id="WP_175505141.1">
    <property type="nucleotide sequence ID" value="NZ_CP054840.1"/>
</dbReference>
<dbReference type="GO" id="GO:0015628">
    <property type="term" value="P:protein secretion by the type II secretion system"/>
    <property type="evidence" value="ECO:0007669"/>
    <property type="project" value="InterPro"/>
</dbReference>
<comment type="similarity">
    <text evidence="2">Belongs to the GSP M family.</text>
</comment>
<sequence length="193" mass="20390">MNTARNNSAAQLKAWRARWAALAPRERQALALALGTIGLALVWWVLLAPALQTLRAAPAQHALLDQQLQRMQRLEAEALRLQADLPPPAAEGGEALPAARPDLQRALQESVANQLGAAARLVLQGERAQLTLTRVPAPALAAWLGQARQNFKVATVEMKLTAATGAAPAAAAAGDQHWDGNLVLSLPPTEAAP</sequence>
<dbReference type="AlphaFoldDB" id="A0A6N1X4R5"/>
<evidence type="ECO:0000313" key="10">
    <source>
        <dbReference type="EMBL" id="QKV54341.1"/>
    </source>
</evidence>
<evidence type="ECO:0000313" key="11">
    <source>
        <dbReference type="Proteomes" id="UP000509579"/>
    </source>
</evidence>
<evidence type="ECO:0000256" key="8">
    <source>
        <dbReference type="ARBA" id="ARBA00022989"/>
    </source>
</evidence>
<protein>
    <submittedName>
        <fullName evidence="10">Type II secretion system protein M</fullName>
    </submittedName>
</protein>
<evidence type="ECO:0000256" key="6">
    <source>
        <dbReference type="ARBA" id="ARBA00022692"/>
    </source>
</evidence>
<keyword evidence="9" id="KW-0472">Membrane</keyword>
<keyword evidence="3" id="KW-0813">Transport</keyword>
<keyword evidence="7" id="KW-0653">Protein transport</keyword>
<evidence type="ECO:0000256" key="2">
    <source>
        <dbReference type="ARBA" id="ARBA00010637"/>
    </source>
</evidence>
<dbReference type="KEGG" id="aant:HUK68_16295"/>
<name>A0A6N1X4R5_9BURK</name>
<dbReference type="InterPro" id="IPR023229">
    <property type="entry name" value="T2SS_M_periplasmic_sf"/>
</dbReference>
<dbReference type="SUPFAM" id="SSF103054">
    <property type="entry name" value="General secretion pathway protein M, EpsM"/>
    <property type="match status" value="1"/>
</dbReference>
<keyword evidence="4" id="KW-1003">Cell membrane</keyword>
<evidence type="ECO:0000256" key="4">
    <source>
        <dbReference type="ARBA" id="ARBA00022475"/>
    </source>
</evidence>
<dbReference type="Pfam" id="PF04612">
    <property type="entry name" value="T2SSM"/>
    <property type="match status" value="1"/>
</dbReference>
<accession>A0A6N1X4R5</accession>
<dbReference type="Proteomes" id="UP000509579">
    <property type="component" value="Chromosome"/>
</dbReference>
<dbReference type="GO" id="GO:0015627">
    <property type="term" value="C:type II protein secretion system complex"/>
    <property type="evidence" value="ECO:0007669"/>
    <property type="project" value="InterPro"/>
</dbReference>
<keyword evidence="5" id="KW-0997">Cell inner membrane</keyword>
<keyword evidence="8" id="KW-1133">Transmembrane helix</keyword>